<dbReference type="PANTHER" id="PTHR43034">
    <property type="entry name" value="ION-TRANSLOCATING OXIDOREDUCTASE COMPLEX SUBUNIT C"/>
    <property type="match status" value="1"/>
</dbReference>
<evidence type="ECO:0000256" key="9">
    <source>
        <dbReference type="SAM" id="Coils"/>
    </source>
</evidence>
<proteinExistence type="inferred from homology"/>
<keyword evidence="8" id="KW-0472">Membrane</keyword>
<dbReference type="Pfam" id="PF12838">
    <property type="entry name" value="Fer4_7"/>
    <property type="match status" value="1"/>
</dbReference>
<dbReference type="InterPro" id="IPR037225">
    <property type="entry name" value="Nuo51_FMN-bd_sf"/>
</dbReference>
<comment type="function">
    <text evidence="8">Part of a membrane-bound complex that couples electron transfer with translocation of ions across the membrane.</text>
</comment>
<keyword evidence="2 8" id="KW-0004">4Fe-4S</keyword>
<dbReference type="Pfam" id="PF10531">
    <property type="entry name" value="SLBB"/>
    <property type="match status" value="1"/>
</dbReference>
<dbReference type="InterPro" id="IPR017896">
    <property type="entry name" value="4Fe4S_Fe-S-bd"/>
</dbReference>
<feature type="binding site" evidence="8">
    <location>
        <position position="380"/>
    </location>
    <ligand>
        <name>[4Fe-4S] cluster</name>
        <dbReference type="ChEBI" id="CHEBI:49883"/>
        <label>2</label>
    </ligand>
</feature>
<evidence type="ECO:0000256" key="8">
    <source>
        <dbReference type="HAMAP-Rule" id="MF_00461"/>
    </source>
</evidence>
<reference evidence="11 12" key="1">
    <citation type="submission" date="2017-06" db="EMBL/GenBank/DDBJ databases">
        <title>Draft genome of Pseudomonas nitroreducens DF05.</title>
        <authorList>
            <person name="Iyer R."/>
        </authorList>
    </citation>
    <scope>NUCLEOTIDE SEQUENCE [LARGE SCALE GENOMIC DNA]</scope>
    <source>
        <strain evidence="11 12">DF05</strain>
    </source>
</reference>
<dbReference type="GO" id="GO:0005886">
    <property type="term" value="C:plasma membrane"/>
    <property type="evidence" value="ECO:0007669"/>
    <property type="project" value="UniProtKB-SubCell"/>
</dbReference>
<dbReference type="GO" id="GO:0022900">
    <property type="term" value="P:electron transport chain"/>
    <property type="evidence" value="ECO:0007669"/>
    <property type="project" value="UniProtKB-UniRule"/>
</dbReference>
<dbReference type="Proteomes" id="UP000198145">
    <property type="component" value="Unassembled WGS sequence"/>
</dbReference>
<keyword evidence="8" id="KW-1003">Cell membrane</keyword>
<feature type="binding site" evidence="8">
    <location>
        <position position="410"/>
    </location>
    <ligand>
        <name>[4Fe-4S] cluster</name>
        <dbReference type="ChEBI" id="CHEBI:49883"/>
        <label>2</label>
    </ligand>
</feature>
<keyword evidence="8" id="KW-1278">Translocase</keyword>
<dbReference type="PANTHER" id="PTHR43034:SF2">
    <property type="entry name" value="ION-TRANSLOCATING OXIDOREDUCTASE COMPLEX SUBUNIT C"/>
    <property type="match status" value="1"/>
</dbReference>
<dbReference type="RefSeq" id="WP_088417820.1">
    <property type="nucleotide sequence ID" value="NZ_NJBA01000004.1"/>
</dbReference>
<dbReference type="HAMAP" id="MF_00461">
    <property type="entry name" value="RsxC_RnfC"/>
    <property type="match status" value="1"/>
</dbReference>
<dbReference type="InterPro" id="IPR017900">
    <property type="entry name" value="4Fe4S_Fe_S_CS"/>
</dbReference>
<dbReference type="AlphaFoldDB" id="A0A2D0AEA5"/>
<dbReference type="SUPFAM" id="SSF142019">
    <property type="entry name" value="Nqo1 FMN-binding domain-like"/>
    <property type="match status" value="1"/>
</dbReference>
<evidence type="ECO:0000313" key="11">
    <source>
        <dbReference type="EMBL" id="OWP50418.1"/>
    </source>
</evidence>
<dbReference type="EC" id="7.-.-.-" evidence="8"/>
<evidence type="ECO:0000256" key="7">
    <source>
        <dbReference type="ARBA" id="ARBA00023014"/>
    </source>
</evidence>
<dbReference type="InterPro" id="IPR010208">
    <property type="entry name" value="Ion_transpt_RnfC/RsxC"/>
</dbReference>
<dbReference type="Gene3D" id="3.40.50.11540">
    <property type="entry name" value="NADH-ubiquinone oxidoreductase 51kDa subunit"/>
    <property type="match status" value="1"/>
</dbReference>
<comment type="caution">
    <text evidence="11">The sequence shown here is derived from an EMBL/GenBank/DDBJ whole genome shotgun (WGS) entry which is preliminary data.</text>
</comment>
<keyword evidence="4 8" id="KW-0677">Repeat</keyword>
<evidence type="ECO:0000256" key="4">
    <source>
        <dbReference type="ARBA" id="ARBA00022737"/>
    </source>
</evidence>
<evidence type="ECO:0000256" key="5">
    <source>
        <dbReference type="ARBA" id="ARBA00022982"/>
    </source>
</evidence>
<dbReference type="STRING" id="46680.GCA_000807755_03657"/>
<evidence type="ECO:0000256" key="6">
    <source>
        <dbReference type="ARBA" id="ARBA00023004"/>
    </source>
</evidence>
<comment type="cofactor">
    <cofactor evidence="8">
        <name>[4Fe-4S] cluster</name>
        <dbReference type="ChEBI" id="CHEBI:49883"/>
    </cofactor>
    <text evidence="8">Binds 2 [4Fe-4S] clusters per subunit.</text>
</comment>
<keyword evidence="3 8" id="KW-0479">Metal-binding</keyword>
<keyword evidence="7 8" id="KW-0411">Iron-sulfur</keyword>
<protein>
    <recommendedName>
        <fullName evidence="8">Ion-translocating oxidoreductase complex subunit C</fullName>
        <ecNumber evidence="8">7.-.-.-</ecNumber>
    </recommendedName>
    <alternativeName>
        <fullName evidence="8">Rnf electron transport complex subunit C</fullName>
    </alternativeName>
</protein>
<feature type="binding site" evidence="8">
    <location>
        <position position="407"/>
    </location>
    <ligand>
        <name>[4Fe-4S] cluster</name>
        <dbReference type="ChEBI" id="CHEBI:49883"/>
        <label>2</label>
    </ligand>
</feature>
<dbReference type="GO" id="GO:0051539">
    <property type="term" value="F:4 iron, 4 sulfur cluster binding"/>
    <property type="evidence" value="ECO:0007669"/>
    <property type="project" value="UniProtKB-KW"/>
</dbReference>
<evidence type="ECO:0000259" key="10">
    <source>
        <dbReference type="PROSITE" id="PS51379"/>
    </source>
</evidence>
<comment type="similarity">
    <text evidence="8">Belongs to the 4Fe4S bacterial-type ferredoxin family. RnfC subfamily.</text>
</comment>
<feature type="binding site" evidence="8">
    <location>
        <position position="376"/>
    </location>
    <ligand>
        <name>[4Fe-4S] cluster</name>
        <dbReference type="ChEBI" id="CHEBI:49883"/>
        <label>1</label>
    </ligand>
</feature>
<feature type="domain" description="4Fe-4S ferredoxin-type" evidence="10">
    <location>
        <begin position="398"/>
        <end position="426"/>
    </location>
</feature>
<keyword evidence="5 8" id="KW-0249">Electron transport</keyword>
<feature type="coiled-coil region" evidence="9">
    <location>
        <begin position="514"/>
        <end position="639"/>
    </location>
</feature>
<keyword evidence="1 8" id="KW-0813">Transport</keyword>
<evidence type="ECO:0000256" key="2">
    <source>
        <dbReference type="ARBA" id="ARBA00022485"/>
    </source>
</evidence>
<dbReference type="NCBIfam" id="NF003454">
    <property type="entry name" value="PRK05035.1"/>
    <property type="match status" value="1"/>
</dbReference>
<keyword evidence="6 8" id="KW-0408">Iron</keyword>
<dbReference type="InterPro" id="IPR011538">
    <property type="entry name" value="Nuo51_FMN-bd"/>
</dbReference>
<dbReference type="GO" id="GO:0009055">
    <property type="term" value="F:electron transfer activity"/>
    <property type="evidence" value="ECO:0007669"/>
    <property type="project" value="InterPro"/>
</dbReference>
<feature type="coiled-coil region" evidence="9">
    <location>
        <begin position="684"/>
        <end position="771"/>
    </location>
</feature>
<feature type="binding site" evidence="8">
    <location>
        <position position="413"/>
    </location>
    <ligand>
        <name>[4Fe-4S] cluster</name>
        <dbReference type="ChEBI" id="CHEBI:49883"/>
        <label>2</label>
    </ligand>
</feature>
<comment type="subcellular location">
    <subcellularLocation>
        <location evidence="8">Cell inner membrane</location>
        <topology evidence="8">Peripheral membrane protein</topology>
    </subcellularLocation>
</comment>
<evidence type="ECO:0000256" key="3">
    <source>
        <dbReference type="ARBA" id="ARBA00022723"/>
    </source>
</evidence>
<dbReference type="PROSITE" id="PS51379">
    <property type="entry name" value="4FE4S_FER_2"/>
    <property type="match status" value="2"/>
</dbReference>
<dbReference type="GO" id="GO:0046872">
    <property type="term" value="F:metal ion binding"/>
    <property type="evidence" value="ECO:0007669"/>
    <property type="project" value="UniProtKB-KW"/>
</dbReference>
<dbReference type="eggNOG" id="COG4656">
    <property type="taxonomic scope" value="Bacteria"/>
</dbReference>
<evidence type="ECO:0000256" key="1">
    <source>
        <dbReference type="ARBA" id="ARBA00022448"/>
    </source>
</evidence>
<dbReference type="Gene3D" id="3.30.70.20">
    <property type="match status" value="1"/>
</dbReference>
<dbReference type="Pfam" id="PF01512">
    <property type="entry name" value="Complex1_51K"/>
    <property type="match status" value="1"/>
</dbReference>
<dbReference type="InterPro" id="IPR026902">
    <property type="entry name" value="RnfC_N"/>
</dbReference>
<dbReference type="EMBL" id="NJBA01000004">
    <property type="protein sequence ID" value="OWP50418.1"/>
    <property type="molecule type" value="Genomic_DNA"/>
</dbReference>
<dbReference type="InterPro" id="IPR019554">
    <property type="entry name" value="Soluble_ligand-bd"/>
</dbReference>
<keyword evidence="9" id="KW-0175">Coiled coil</keyword>
<dbReference type="SUPFAM" id="SSF46548">
    <property type="entry name" value="alpha-helical ferredoxin"/>
    <property type="match status" value="1"/>
</dbReference>
<dbReference type="NCBIfam" id="TIGR01945">
    <property type="entry name" value="rnfC"/>
    <property type="match status" value="1"/>
</dbReference>
<organism evidence="11 12">
    <name type="scientific">Pseudomonas nitroreducens</name>
    <dbReference type="NCBI Taxonomy" id="46680"/>
    <lineage>
        <taxon>Bacteria</taxon>
        <taxon>Pseudomonadati</taxon>
        <taxon>Pseudomonadota</taxon>
        <taxon>Gammaproteobacteria</taxon>
        <taxon>Pseudomonadales</taxon>
        <taxon>Pseudomonadaceae</taxon>
        <taxon>Pseudomonas</taxon>
    </lineage>
</organism>
<feature type="binding site" evidence="8">
    <location>
        <position position="373"/>
    </location>
    <ligand>
        <name>[4Fe-4S] cluster</name>
        <dbReference type="ChEBI" id="CHEBI:49883"/>
        <label>1</label>
    </ligand>
</feature>
<feature type="binding site" evidence="8">
    <location>
        <position position="370"/>
    </location>
    <ligand>
        <name>[4Fe-4S] cluster</name>
        <dbReference type="ChEBI" id="CHEBI:49883"/>
        <label>1</label>
    </ligand>
</feature>
<accession>A0A2D0AEA5</accession>
<feature type="domain" description="4Fe-4S ferredoxin-type" evidence="10">
    <location>
        <begin position="360"/>
        <end position="390"/>
    </location>
</feature>
<gene>
    <name evidence="8" type="primary">rnfC</name>
    <name evidence="11" type="ORF">CEG18_12795</name>
</gene>
<comment type="subunit">
    <text evidence="8">The complex is composed of six subunits: RnfA, RnfB, RnfC, RnfD, RnfE and RnfG.</text>
</comment>
<dbReference type="PROSITE" id="PS00198">
    <property type="entry name" value="4FE4S_FER_1"/>
    <property type="match status" value="1"/>
</dbReference>
<evidence type="ECO:0000313" key="12">
    <source>
        <dbReference type="Proteomes" id="UP000198145"/>
    </source>
</evidence>
<feature type="binding site" evidence="8">
    <location>
        <position position="417"/>
    </location>
    <ligand>
        <name>[4Fe-4S] cluster</name>
        <dbReference type="ChEBI" id="CHEBI:49883"/>
        <label>1</label>
    </ligand>
</feature>
<dbReference type="Pfam" id="PF13375">
    <property type="entry name" value="RnfC_N"/>
    <property type="match status" value="1"/>
</dbReference>
<sequence>MNAQVWSFPGGLTLPANKRQSTATAIQQPPLPRRLVLPLQQHIGEPAVPSVEVGQRVLKGQLIAEAGSAISAALHAPTSGTVVEISERPYPHSSGLSAPAIVIDSDGAEEWTTLEPAPAYASLSGLELLQRIRRAGIAGLGGAGFPTAAKLASRAQDDLHTLIINGAECEPYISADDLLMRERAAELVEGIEVLMHILQPQQVLLGIEDDKPEAIAAVQAAIGERPIHLQPIPARYPSGGERQLIQVLTGREVPSGGLPADIGMLCVNVGTAVAVADAVLRGRPLISRITTLTGAALARPCNVEALIGTPVGELLDFAGLDRAKLDRLLLGGPLMGDSLPSLDVPLIKTANCLLAATREELPPPQPEMPCIRCGDCAQVCPASLLPQQLYFFAEDHAQLMAHNLFDCIECGACAYVCPSSIALVQYYRASKADIRELEQRQLKAEQWRLRFEQRQERLRRDEEQRTVDRLARQERAARMQEQRPEVEASAAPAAQSVIERVKAEKSVGNAPDQLKRLKIEASMAQVALKKAEKQLAAHDTEQLRSQVAELRSAAEEAKAALATAEMQSASTGPAPTAASATGEAALKKARIEAAMARAQLKKSEKAFGESPSDEQRATLDALRANVERIERQLNELQGTTMPTEPQAEQPADGILALRRAKLNYITRRDALRAAEREGASAEELEAIRQTLSTAEAALHAAEDASGKAPPDLVRTDKRPITDALRAAKTELAYARADLKKLEREGAGELALATARERLQAAECAVADASGEAP</sequence>
<keyword evidence="8" id="KW-0997">Cell inner membrane</keyword>
<name>A0A2D0AEA5_PSENT</name>